<feature type="transmembrane region" description="Helical" evidence="6">
    <location>
        <begin position="316"/>
        <end position="338"/>
    </location>
</feature>
<feature type="transmembrane region" description="Helical" evidence="6">
    <location>
        <begin position="140"/>
        <end position="160"/>
    </location>
</feature>
<feature type="transmembrane region" description="Helical" evidence="6">
    <location>
        <begin position="407"/>
        <end position="429"/>
    </location>
</feature>
<feature type="transmembrane region" description="Helical" evidence="6">
    <location>
        <begin position="382"/>
        <end position="401"/>
    </location>
</feature>
<dbReference type="GO" id="GO:0022857">
    <property type="term" value="F:transmembrane transporter activity"/>
    <property type="evidence" value="ECO:0007669"/>
    <property type="project" value="InterPro"/>
</dbReference>
<dbReference type="PANTHER" id="PTHR23501:SF201">
    <property type="entry name" value="MFS AFLATOXIN EFFLUX PUMP"/>
    <property type="match status" value="1"/>
</dbReference>
<dbReference type="PANTHER" id="PTHR23501">
    <property type="entry name" value="MAJOR FACILITATOR SUPERFAMILY"/>
    <property type="match status" value="1"/>
</dbReference>
<dbReference type="SUPFAM" id="SSF103473">
    <property type="entry name" value="MFS general substrate transporter"/>
    <property type="match status" value="1"/>
</dbReference>
<dbReference type="InterPro" id="IPR011701">
    <property type="entry name" value="MFS"/>
</dbReference>
<evidence type="ECO:0000256" key="6">
    <source>
        <dbReference type="SAM" id="Phobius"/>
    </source>
</evidence>
<dbReference type="PROSITE" id="PS50850">
    <property type="entry name" value="MFS"/>
    <property type="match status" value="1"/>
</dbReference>
<evidence type="ECO:0000313" key="9">
    <source>
        <dbReference type="Proteomes" id="UP000799444"/>
    </source>
</evidence>
<dbReference type="GO" id="GO:0005886">
    <property type="term" value="C:plasma membrane"/>
    <property type="evidence" value="ECO:0007669"/>
    <property type="project" value="TreeGrafter"/>
</dbReference>
<feature type="transmembrane region" description="Helical" evidence="6">
    <location>
        <begin position="87"/>
        <end position="107"/>
    </location>
</feature>
<feature type="transmembrane region" description="Helical" evidence="6">
    <location>
        <begin position="350"/>
        <end position="370"/>
    </location>
</feature>
<name>A0A9P4RB34_9PLEO</name>
<reference evidence="8" key="1">
    <citation type="journal article" date="2020" name="Stud. Mycol.">
        <title>101 Dothideomycetes genomes: a test case for predicting lifestyles and emergence of pathogens.</title>
        <authorList>
            <person name="Haridas S."/>
            <person name="Albert R."/>
            <person name="Binder M."/>
            <person name="Bloem J."/>
            <person name="Labutti K."/>
            <person name="Salamov A."/>
            <person name="Andreopoulos B."/>
            <person name="Baker S."/>
            <person name="Barry K."/>
            <person name="Bills G."/>
            <person name="Bluhm B."/>
            <person name="Cannon C."/>
            <person name="Castanera R."/>
            <person name="Culley D."/>
            <person name="Daum C."/>
            <person name="Ezra D."/>
            <person name="Gonzalez J."/>
            <person name="Henrissat B."/>
            <person name="Kuo A."/>
            <person name="Liang C."/>
            <person name="Lipzen A."/>
            <person name="Lutzoni F."/>
            <person name="Magnuson J."/>
            <person name="Mondo S."/>
            <person name="Nolan M."/>
            <person name="Ohm R."/>
            <person name="Pangilinan J."/>
            <person name="Park H.-J."/>
            <person name="Ramirez L."/>
            <person name="Alfaro M."/>
            <person name="Sun H."/>
            <person name="Tritt A."/>
            <person name="Yoshinaga Y."/>
            <person name="Zwiers L.-H."/>
            <person name="Turgeon B."/>
            <person name="Goodwin S."/>
            <person name="Spatafora J."/>
            <person name="Crous P."/>
            <person name="Grigoriev I."/>
        </authorList>
    </citation>
    <scope>NUCLEOTIDE SEQUENCE</scope>
    <source>
        <strain evidence="8">CBS 125425</strain>
    </source>
</reference>
<feature type="transmembrane region" description="Helical" evidence="6">
    <location>
        <begin position="243"/>
        <end position="262"/>
    </location>
</feature>
<feature type="transmembrane region" description="Helical" evidence="6">
    <location>
        <begin position="274"/>
        <end position="296"/>
    </location>
</feature>
<evidence type="ECO:0000259" key="7">
    <source>
        <dbReference type="PROSITE" id="PS50850"/>
    </source>
</evidence>
<protein>
    <submittedName>
        <fullName evidence="8">Major facilitator superfamily transporter</fullName>
    </submittedName>
</protein>
<dbReference type="EMBL" id="ML996101">
    <property type="protein sequence ID" value="KAF2740216.1"/>
    <property type="molecule type" value="Genomic_DNA"/>
</dbReference>
<evidence type="ECO:0000256" key="3">
    <source>
        <dbReference type="ARBA" id="ARBA00022989"/>
    </source>
</evidence>
<feature type="transmembrane region" description="Helical" evidence="6">
    <location>
        <begin position="203"/>
        <end position="223"/>
    </location>
</feature>
<dbReference type="Gene3D" id="1.20.1720.10">
    <property type="entry name" value="Multidrug resistance protein D"/>
    <property type="match status" value="1"/>
</dbReference>
<feature type="transmembrane region" description="Helical" evidence="6">
    <location>
        <begin position="172"/>
        <end position="191"/>
    </location>
</feature>
<dbReference type="Gene3D" id="1.20.1250.20">
    <property type="entry name" value="MFS general substrate transporter like domains"/>
    <property type="match status" value="1"/>
</dbReference>
<keyword evidence="9" id="KW-1185">Reference proteome</keyword>
<feature type="transmembrane region" description="Helical" evidence="6">
    <location>
        <begin position="441"/>
        <end position="464"/>
    </location>
</feature>
<dbReference type="FunFam" id="1.20.1250.20:FF:000196">
    <property type="entry name" value="MFS toxin efflux pump (AflT)"/>
    <property type="match status" value="1"/>
</dbReference>
<dbReference type="OrthoDB" id="10021397at2759"/>
<evidence type="ECO:0000256" key="1">
    <source>
        <dbReference type="ARBA" id="ARBA00004141"/>
    </source>
</evidence>
<feature type="domain" description="Major facilitator superfamily (MFS) profile" evidence="7">
    <location>
        <begin position="50"/>
        <end position="537"/>
    </location>
</feature>
<evidence type="ECO:0000256" key="2">
    <source>
        <dbReference type="ARBA" id="ARBA00022692"/>
    </source>
</evidence>
<sequence length="565" mass="60181">MTTSKEFPSEKAKASATSAATGADGLDKPTANTPPISPPSYPEGLKLYTVLASVYMTVFLVALDRTIIGTAVPKITDDFHSINDVGWYASGYLLPAAAFMLIFGKLYRFYSVKAVYLCCVIIFEIGSAICGSALNSTALIVGRAVAGLGSAGLFSGTVMIMVHTIPIQRRPLFQGLFGACMGLASAVGPLLGGALTDKASWRWCFYINLPIGAFVILFLVLFLHTPSPPTSETASLTEHFLRLDPIGTLIFLPGTTLLLLALQWGGTTHPWSSVRVVTCLVLAFALLVLFIAVQVWKQDAATVPPRIITQRSVGAAVFYTFMNGASMQVVIYYIPIWFQAVQGVSAVDSGIRTLGLVLPMVVASAASGIVCNRIGHYAPQMILGSIITSVGAGMLTMWQVRSSAGQWIGYQVLYGFGMGLGLQAPGMAVQTTLSRKDIPTGTALMFFTQMIGGAVFVSAAQNIFASKLRIYLTGIPGIDAAILIESGATALRRMVDGDMLAEVLKVFNTALTKTFYVAVAVSIAGIVGALCVEWNNVKNGEGQGEKKRMMKKSDTEANAERMKPT</sequence>
<comment type="subcellular location">
    <subcellularLocation>
        <location evidence="1">Membrane</location>
        <topology evidence="1">Multi-pass membrane protein</topology>
    </subcellularLocation>
</comment>
<dbReference type="FunFam" id="1.20.1720.10:FF:000012">
    <property type="entry name" value="MFS toxin efflux pump (AflT)"/>
    <property type="match status" value="1"/>
</dbReference>
<dbReference type="InterPro" id="IPR020846">
    <property type="entry name" value="MFS_dom"/>
</dbReference>
<feature type="compositionally biased region" description="Basic and acidic residues" evidence="5">
    <location>
        <begin position="543"/>
        <end position="565"/>
    </location>
</feature>
<dbReference type="Proteomes" id="UP000799444">
    <property type="component" value="Unassembled WGS sequence"/>
</dbReference>
<keyword evidence="3 6" id="KW-1133">Transmembrane helix</keyword>
<feature type="transmembrane region" description="Helical" evidence="6">
    <location>
        <begin position="114"/>
        <end position="134"/>
    </location>
</feature>
<feature type="region of interest" description="Disordered" evidence="5">
    <location>
        <begin position="541"/>
        <end position="565"/>
    </location>
</feature>
<comment type="caution">
    <text evidence="8">The sequence shown here is derived from an EMBL/GenBank/DDBJ whole genome shotgun (WGS) entry which is preliminary data.</text>
</comment>
<dbReference type="Pfam" id="PF07690">
    <property type="entry name" value="MFS_1"/>
    <property type="match status" value="1"/>
</dbReference>
<evidence type="ECO:0000256" key="5">
    <source>
        <dbReference type="SAM" id="MobiDB-lite"/>
    </source>
</evidence>
<gene>
    <name evidence="8" type="ORF">EJ04DRAFT_456106</name>
</gene>
<feature type="region of interest" description="Disordered" evidence="5">
    <location>
        <begin position="1"/>
        <end position="37"/>
    </location>
</feature>
<feature type="compositionally biased region" description="Low complexity" evidence="5">
    <location>
        <begin position="14"/>
        <end position="24"/>
    </location>
</feature>
<dbReference type="CDD" id="cd17502">
    <property type="entry name" value="MFS_Azr1_MDR_like"/>
    <property type="match status" value="1"/>
</dbReference>
<accession>A0A9P4RB34</accession>
<evidence type="ECO:0000256" key="4">
    <source>
        <dbReference type="ARBA" id="ARBA00023136"/>
    </source>
</evidence>
<keyword evidence="4 6" id="KW-0472">Membrane</keyword>
<feature type="transmembrane region" description="Helical" evidence="6">
    <location>
        <begin position="514"/>
        <end position="532"/>
    </location>
</feature>
<dbReference type="AlphaFoldDB" id="A0A9P4RB34"/>
<keyword evidence="2 6" id="KW-0812">Transmembrane</keyword>
<evidence type="ECO:0000313" key="8">
    <source>
        <dbReference type="EMBL" id="KAF2740216.1"/>
    </source>
</evidence>
<dbReference type="InterPro" id="IPR036259">
    <property type="entry name" value="MFS_trans_sf"/>
</dbReference>
<proteinExistence type="predicted"/>
<feature type="transmembrane region" description="Helical" evidence="6">
    <location>
        <begin position="47"/>
        <end position="67"/>
    </location>
</feature>
<organism evidence="8 9">
    <name type="scientific">Polyplosphaeria fusca</name>
    <dbReference type="NCBI Taxonomy" id="682080"/>
    <lineage>
        <taxon>Eukaryota</taxon>
        <taxon>Fungi</taxon>
        <taxon>Dikarya</taxon>
        <taxon>Ascomycota</taxon>
        <taxon>Pezizomycotina</taxon>
        <taxon>Dothideomycetes</taxon>
        <taxon>Pleosporomycetidae</taxon>
        <taxon>Pleosporales</taxon>
        <taxon>Tetraplosphaeriaceae</taxon>
        <taxon>Polyplosphaeria</taxon>
    </lineage>
</organism>